<protein>
    <recommendedName>
        <fullName evidence="1 2">Segregation and condensation protein A</fullName>
    </recommendedName>
</protein>
<comment type="function">
    <text evidence="2">Participates in chromosomal partition during cell division. May act via the formation of a condensin-like complex containing Smc and ScpB that pull DNA away from mid-cell into both cell halves.</text>
</comment>
<proteinExistence type="inferred from homology"/>
<dbReference type="GO" id="GO:0006260">
    <property type="term" value="P:DNA replication"/>
    <property type="evidence" value="ECO:0007669"/>
    <property type="project" value="UniProtKB-UniRule"/>
</dbReference>
<dbReference type="InterPro" id="IPR003768">
    <property type="entry name" value="ScpA"/>
</dbReference>
<evidence type="ECO:0000256" key="3">
    <source>
        <dbReference type="SAM" id="MobiDB-lite"/>
    </source>
</evidence>
<dbReference type="Proteomes" id="UP000189674">
    <property type="component" value="Chromosome"/>
</dbReference>
<dbReference type="PANTHER" id="PTHR33969">
    <property type="entry name" value="SEGREGATION AND CONDENSATION PROTEIN A"/>
    <property type="match status" value="1"/>
</dbReference>
<dbReference type="Gene3D" id="6.10.250.2410">
    <property type="match status" value="1"/>
</dbReference>
<keyword evidence="2" id="KW-0159">Chromosome partition</keyword>
<comment type="subcellular location">
    <subcellularLocation>
        <location evidence="2">Cytoplasm</location>
    </subcellularLocation>
    <text evidence="2">Associated with two foci at the outer edges of the nucleoid region in young cells, and at four foci within both cell halves in older cells.</text>
</comment>
<feature type="region of interest" description="Disordered" evidence="3">
    <location>
        <begin position="263"/>
        <end position="338"/>
    </location>
</feature>
<dbReference type="AlphaFoldDB" id="A0A1U9NM24"/>
<keyword evidence="2" id="KW-0131">Cell cycle</keyword>
<keyword evidence="5" id="KW-1185">Reference proteome</keyword>
<evidence type="ECO:0000256" key="2">
    <source>
        <dbReference type="HAMAP-Rule" id="MF_01805"/>
    </source>
</evidence>
<dbReference type="GO" id="GO:0005737">
    <property type="term" value="C:cytoplasm"/>
    <property type="evidence" value="ECO:0007669"/>
    <property type="project" value="UniProtKB-SubCell"/>
</dbReference>
<dbReference type="EMBL" id="CP019791">
    <property type="protein sequence ID" value="AQT68981.1"/>
    <property type="molecule type" value="Genomic_DNA"/>
</dbReference>
<name>A0A1U9NM24_9BACT</name>
<keyword evidence="2" id="KW-0132">Cell division</keyword>
<dbReference type="Pfam" id="PF02616">
    <property type="entry name" value="SMC_ScpA"/>
    <property type="match status" value="1"/>
</dbReference>
<organism evidence="4 5">
    <name type="scientific">Anaerohalosphaera lusitana</name>
    <dbReference type="NCBI Taxonomy" id="1936003"/>
    <lineage>
        <taxon>Bacteria</taxon>
        <taxon>Pseudomonadati</taxon>
        <taxon>Planctomycetota</taxon>
        <taxon>Phycisphaerae</taxon>
        <taxon>Sedimentisphaerales</taxon>
        <taxon>Anaerohalosphaeraceae</taxon>
        <taxon>Anaerohalosphaera</taxon>
    </lineage>
</organism>
<comment type="subunit">
    <text evidence="2">Component of a cohesin-like complex composed of ScpA, ScpB and the Smc homodimer, in which ScpA and ScpB bind to the head domain of Smc. The presence of the three proteins is required for the association of the complex with DNA.</text>
</comment>
<dbReference type="KEGG" id="alus:STSP2_02159"/>
<evidence type="ECO:0000313" key="4">
    <source>
        <dbReference type="EMBL" id="AQT68981.1"/>
    </source>
</evidence>
<dbReference type="InterPro" id="IPR023093">
    <property type="entry name" value="ScpA-like_C"/>
</dbReference>
<comment type="similarity">
    <text evidence="2">Belongs to the ScpA family.</text>
</comment>
<reference evidence="5" key="1">
    <citation type="submission" date="2017-02" db="EMBL/GenBank/DDBJ databases">
        <title>Comparative genomics and description of representatives of a novel lineage of planctomycetes thriving in anoxic sediments.</title>
        <authorList>
            <person name="Spring S."/>
            <person name="Bunk B."/>
            <person name="Sproer C."/>
        </authorList>
    </citation>
    <scope>NUCLEOTIDE SEQUENCE [LARGE SCALE GENOMIC DNA]</scope>
    <source>
        <strain evidence="5">ST-NAGAB-D1</strain>
    </source>
</reference>
<dbReference type="GO" id="GO:0051301">
    <property type="term" value="P:cell division"/>
    <property type="evidence" value="ECO:0007669"/>
    <property type="project" value="UniProtKB-KW"/>
</dbReference>
<keyword evidence="2" id="KW-0963">Cytoplasm</keyword>
<evidence type="ECO:0000313" key="5">
    <source>
        <dbReference type="Proteomes" id="UP000189674"/>
    </source>
</evidence>
<dbReference type="STRING" id="1936003.STSP2_02159"/>
<gene>
    <name evidence="2 4" type="primary">scpA</name>
    <name evidence="4" type="ORF">STSP2_02159</name>
</gene>
<accession>A0A1U9NM24</accession>
<dbReference type="HAMAP" id="MF_01805">
    <property type="entry name" value="ScpA"/>
    <property type="match status" value="1"/>
</dbReference>
<sequence length="338" mass="38150">MSELYRVDLDVFSGPLDLLLYLVRKDEVDIYDIPISHITEQYIHYIEMLKLLDIEVAGDFLIMAATLMEIKSAMLLPKASVEDGEEEEDSDPRAELVRQLLEYKKFKDAANLLESSAEDRSERHTRPDNILTELKQDAEPEVDLEQVSIWDLLEAFDGIMQATGRYADYSSIKDDTPIDLYQIDILHRLQSEGTMSFESIFAGKKNKLVMVGMFLAMLELMRNRLIWVEQSEKQGDIYVRPLTEDAAEEAVQRAIYERTVGEEAAENEQNATVGHADGQPEGAAENASVPAGEGGPGETEEEVNRDMIPIREYSPAQGREEPDEHMVAEGEESGDEEL</sequence>
<feature type="compositionally biased region" description="Basic and acidic residues" evidence="3">
    <location>
        <begin position="318"/>
        <end position="328"/>
    </location>
</feature>
<dbReference type="GO" id="GO:0007059">
    <property type="term" value="P:chromosome segregation"/>
    <property type="evidence" value="ECO:0007669"/>
    <property type="project" value="UniProtKB-UniRule"/>
</dbReference>
<evidence type="ECO:0000256" key="1">
    <source>
        <dbReference type="ARBA" id="ARBA00044777"/>
    </source>
</evidence>
<feature type="compositionally biased region" description="Acidic residues" evidence="3">
    <location>
        <begin position="329"/>
        <end position="338"/>
    </location>
</feature>
<dbReference type="PANTHER" id="PTHR33969:SF2">
    <property type="entry name" value="SEGREGATION AND CONDENSATION PROTEIN A"/>
    <property type="match status" value="1"/>
</dbReference>
<dbReference type="Gene3D" id="1.10.10.580">
    <property type="entry name" value="Structural maintenance of chromosome 1. Chain E"/>
    <property type="match status" value="1"/>
</dbReference>